<gene>
    <name evidence="1" type="ORF">L484_004081</name>
</gene>
<accession>W9R481</accession>
<dbReference type="AlphaFoldDB" id="W9R481"/>
<evidence type="ECO:0000313" key="1">
    <source>
        <dbReference type="EMBL" id="EXB37822.1"/>
    </source>
</evidence>
<dbReference type="Proteomes" id="UP000030645">
    <property type="component" value="Unassembled WGS sequence"/>
</dbReference>
<protein>
    <submittedName>
        <fullName evidence="1">Uncharacterized protein</fullName>
    </submittedName>
</protein>
<evidence type="ECO:0000313" key="2">
    <source>
        <dbReference type="Proteomes" id="UP000030645"/>
    </source>
</evidence>
<proteinExistence type="predicted"/>
<name>W9R481_9ROSA</name>
<keyword evidence="2" id="KW-1185">Reference proteome</keyword>
<dbReference type="EMBL" id="KE343661">
    <property type="protein sequence ID" value="EXB37822.1"/>
    <property type="molecule type" value="Genomic_DNA"/>
</dbReference>
<reference evidence="2" key="1">
    <citation type="submission" date="2013-01" db="EMBL/GenBank/DDBJ databases">
        <title>Draft Genome Sequence of a Mulberry Tree, Morus notabilis C.K. Schneid.</title>
        <authorList>
            <person name="He N."/>
            <person name="Zhao S."/>
        </authorList>
    </citation>
    <scope>NUCLEOTIDE SEQUENCE</scope>
</reference>
<organism evidence="1 2">
    <name type="scientific">Morus notabilis</name>
    <dbReference type="NCBI Taxonomy" id="981085"/>
    <lineage>
        <taxon>Eukaryota</taxon>
        <taxon>Viridiplantae</taxon>
        <taxon>Streptophyta</taxon>
        <taxon>Embryophyta</taxon>
        <taxon>Tracheophyta</taxon>
        <taxon>Spermatophyta</taxon>
        <taxon>Magnoliopsida</taxon>
        <taxon>eudicotyledons</taxon>
        <taxon>Gunneridae</taxon>
        <taxon>Pentapetalae</taxon>
        <taxon>rosids</taxon>
        <taxon>fabids</taxon>
        <taxon>Rosales</taxon>
        <taxon>Moraceae</taxon>
        <taxon>Moreae</taxon>
        <taxon>Morus</taxon>
    </lineage>
</organism>
<sequence>MEDMVVVLSFGPEIGEYLDTWSSFPLEWLVEMCPVWRGPGVRGISGQEQANSVGLGPVRELGAYQAKIRPTVSASGRPV</sequence>